<accession>A0A8S2ZTQ2</accession>
<dbReference type="Proteomes" id="UP000681720">
    <property type="component" value="Unassembled WGS sequence"/>
</dbReference>
<organism evidence="1 3">
    <name type="scientific">Rotaria magnacalcarata</name>
    <dbReference type="NCBI Taxonomy" id="392030"/>
    <lineage>
        <taxon>Eukaryota</taxon>
        <taxon>Metazoa</taxon>
        <taxon>Spiralia</taxon>
        <taxon>Gnathifera</taxon>
        <taxon>Rotifera</taxon>
        <taxon>Eurotatoria</taxon>
        <taxon>Bdelloidea</taxon>
        <taxon>Philodinida</taxon>
        <taxon>Philodinidae</taxon>
        <taxon>Rotaria</taxon>
    </lineage>
</organism>
<sequence>MNGHHNNDVSDSSSKAGAPSGWINSLAGGGGVVAGAAGQSTLSRKSGKDIVWGFPDFVLNRILIIE</sequence>
<proteinExistence type="predicted"/>
<evidence type="ECO:0000313" key="2">
    <source>
        <dbReference type="EMBL" id="CAF4784803.1"/>
    </source>
</evidence>
<protein>
    <submittedName>
        <fullName evidence="1">Uncharacterized protein</fullName>
    </submittedName>
</protein>
<feature type="non-terminal residue" evidence="1">
    <location>
        <position position="66"/>
    </location>
</feature>
<comment type="caution">
    <text evidence="1">The sequence shown here is derived from an EMBL/GenBank/DDBJ whole genome shotgun (WGS) entry which is preliminary data.</text>
</comment>
<evidence type="ECO:0000313" key="1">
    <source>
        <dbReference type="EMBL" id="CAF4661842.1"/>
    </source>
</evidence>
<dbReference type="EMBL" id="CAJOBJ010117843">
    <property type="protein sequence ID" value="CAF4661842.1"/>
    <property type="molecule type" value="Genomic_DNA"/>
</dbReference>
<evidence type="ECO:0000313" key="3">
    <source>
        <dbReference type="Proteomes" id="UP000681720"/>
    </source>
</evidence>
<name>A0A8S2ZTQ2_9BILA</name>
<dbReference type="EMBL" id="CAJOBJ010146119">
    <property type="protein sequence ID" value="CAF4784803.1"/>
    <property type="molecule type" value="Genomic_DNA"/>
</dbReference>
<dbReference type="AlphaFoldDB" id="A0A8S2ZTQ2"/>
<gene>
    <name evidence="1" type="ORF">GIL414_LOCUS41514</name>
    <name evidence="2" type="ORF">GIL414_LOCUS46497</name>
</gene>
<reference evidence="1" key="1">
    <citation type="submission" date="2021-02" db="EMBL/GenBank/DDBJ databases">
        <authorList>
            <person name="Nowell W R."/>
        </authorList>
    </citation>
    <scope>NUCLEOTIDE SEQUENCE</scope>
</reference>